<evidence type="ECO:0000259" key="5">
    <source>
        <dbReference type="PROSITE" id="PS51296"/>
    </source>
</evidence>
<dbReference type="EMBL" id="UGHR01000001">
    <property type="protein sequence ID" value="STQ90561.1"/>
    <property type="molecule type" value="Genomic_DNA"/>
</dbReference>
<evidence type="ECO:0000256" key="2">
    <source>
        <dbReference type="ARBA" id="ARBA00022723"/>
    </source>
</evidence>
<keyword evidence="1" id="KW-0001">2Fe-2S</keyword>
<reference evidence="6 8" key="1">
    <citation type="submission" date="2018-06" db="EMBL/GenBank/DDBJ databases">
        <authorList>
            <consortium name="Pathogen Informatics"/>
            <person name="Doyle S."/>
        </authorList>
    </citation>
    <scope>NUCLEOTIDE SEQUENCE [LARGE SCALE GENOMIC DNA]</scope>
    <source>
        <strain evidence="6 8">NCTC11159</strain>
    </source>
</reference>
<dbReference type="InterPro" id="IPR017941">
    <property type="entry name" value="Rieske_2Fe-2S"/>
</dbReference>
<dbReference type="Proteomes" id="UP000295794">
    <property type="component" value="Unassembled WGS sequence"/>
</dbReference>
<dbReference type="RefSeq" id="WP_115226862.1">
    <property type="nucleotide sequence ID" value="NZ_CAWOLO010000002.1"/>
</dbReference>
<dbReference type="PROSITE" id="PS51296">
    <property type="entry name" value="RIESKE"/>
    <property type="match status" value="1"/>
</dbReference>
<dbReference type="AlphaFoldDB" id="A0A377Q9N1"/>
<proteinExistence type="predicted"/>
<evidence type="ECO:0000313" key="7">
    <source>
        <dbReference type="EMBL" id="TCU89192.1"/>
    </source>
</evidence>
<dbReference type="Gene3D" id="2.102.10.10">
    <property type="entry name" value="Rieske [2Fe-2S] iron-sulphur domain"/>
    <property type="match status" value="1"/>
</dbReference>
<dbReference type="PANTHER" id="PTHR40261">
    <property type="match status" value="1"/>
</dbReference>
<evidence type="ECO:0000313" key="6">
    <source>
        <dbReference type="EMBL" id="STQ90561.1"/>
    </source>
</evidence>
<dbReference type="EMBL" id="SMBT01000002">
    <property type="protein sequence ID" value="TCU89192.1"/>
    <property type="molecule type" value="Genomic_DNA"/>
</dbReference>
<dbReference type="OrthoDB" id="9794779at2"/>
<evidence type="ECO:0000256" key="3">
    <source>
        <dbReference type="ARBA" id="ARBA00023004"/>
    </source>
</evidence>
<feature type="domain" description="Rieske" evidence="5">
    <location>
        <begin position="4"/>
        <end position="110"/>
    </location>
</feature>
<gene>
    <name evidence="7" type="ORF">EV682_102104</name>
    <name evidence="6" type="ORF">NCTC11159_01628</name>
</gene>
<dbReference type="SUPFAM" id="SSF50022">
    <property type="entry name" value="ISP domain"/>
    <property type="match status" value="1"/>
</dbReference>
<reference evidence="7 9" key="2">
    <citation type="submission" date="2019-03" db="EMBL/GenBank/DDBJ databases">
        <title>Genomic Encyclopedia of Type Strains, Phase IV (KMG-IV): sequencing the most valuable type-strain genomes for metagenomic binning, comparative biology and taxonomic classification.</title>
        <authorList>
            <person name="Goeker M."/>
        </authorList>
    </citation>
    <scope>NUCLEOTIDE SEQUENCE [LARGE SCALE GENOMIC DNA]</scope>
    <source>
        <strain evidence="7 9">DSM 3764</strain>
    </source>
</reference>
<keyword evidence="2" id="KW-0479">Metal-binding</keyword>
<dbReference type="PANTHER" id="PTHR40261:SF1">
    <property type="entry name" value="RIESKE DOMAIN-CONTAINING PROTEIN"/>
    <property type="match status" value="1"/>
</dbReference>
<keyword evidence="9" id="KW-1185">Reference proteome</keyword>
<evidence type="ECO:0000256" key="1">
    <source>
        <dbReference type="ARBA" id="ARBA00022714"/>
    </source>
</evidence>
<dbReference type="GO" id="GO:0051537">
    <property type="term" value="F:2 iron, 2 sulfur cluster binding"/>
    <property type="evidence" value="ECO:0007669"/>
    <property type="project" value="UniProtKB-KW"/>
</dbReference>
<dbReference type="InterPro" id="IPR036922">
    <property type="entry name" value="Rieske_2Fe-2S_sf"/>
</dbReference>
<keyword evidence="4" id="KW-0411">Iron-sulfur</keyword>
<name>A0A377Q9N1_9NEIS</name>
<evidence type="ECO:0000313" key="9">
    <source>
        <dbReference type="Proteomes" id="UP000295794"/>
    </source>
</evidence>
<evidence type="ECO:0000256" key="4">
    <source>
        <dbReference type="ARBA" id="ARBA00023014"/>
    </source>
</evidence>
<evidence type="ECO:0000313" key="8">
    <source>
        <dbReference type="Proteomes" id="UP000255108"/>
    </source>
</evidence>
<dbReference type="Pfam" id="PF00355">
    <property type="entry name" value="Rieske"/>
    <property type="match status" value="1"/>
</dbReference>
<sequence>MPDRVLCQSQDLAERGLALRFTLLWGGRERNAFVLRYDGQVYAYINECAHIPIELDFNPGDFFDYSRSWLVCSTHGAYYAPDTGLCLGGPCPGRKLVSLPVREYAGQVCLIEEKTQHE</sequence>
<keyword evidence="3" id="KW-0408">Iron</keyword>
<dbReference type="GO" id="GO:0046872">
    <property type="term" value="F:metal ion binding"/>
    <property type="evidence" value="ECO:0007669"/>
    <property type="project" value="UniProtKB-KW"/>
</dbReference>
<accession>A0A377Q9N1</accession>
<dbReference type="Proteomes" id="UP000255108">
    <property type="component" value="Unassembled WGS sequence"/>
</dbReference>
<organism evidence="6 8">
    <name type="scientific">Iodobacter fluviatilis</name>
    <dbReference type="NCBI Taxonomy" id="537"/>
    <lineage>
        <taxon>Bacteria</taxon>
        <taxon>Pseudomonadati</taxon>
        <taxon>Pseudomonadota</taxon>
        <taxon>Betaproteobacteria</taxon>
        <taxon>Neisseriales</taxon>
        <taxon>Chitinibacteraceae</taxon>
        <taxon>Iodobacter</taxon>
    </lineage>
</organism>
<protein>
    <submittedName>
        <fullName evidence="7">Nitrite reductase/ring-hydroxylating ferredoxin subunit</fullName>
    </submittedName>
    <submittedName>
        <fullName evidence="6">Rieske [2Fe-2S] domain</fullName>
    </submittedName>
</protein>